<name>A0A6I6L6K4_9SPHN</name>
<dbReference type="AlphaFoldDB" id="A0A6I6L6K4"/>
<protein>
    <submittedName>
        <fullName evidence="2">DUF1294 domain-containing protein</fullName>
    </submittedName>
</protein>
<feature type="transmembrane region" description="Helical" evidence="1">
    <location>
        <begin position="12"/>
        <end position="29"/>
    </location>
</feature>
<dbReference type="OrthoDB" id="72963at2"/>
<keyword evidence="3" id="KW-1185">Reference proteome</keyword>
<evidence type="ECO:0000256" key="1">
    <source>
        <dbReference type="SAM" id="Phobius"/>
    </source>
</evidence>
<dbReference type="Proteomes" id="UP000428803">
    <property type="component" value="Chromosome"/>
</dbReference>
<organism evidence="2 3">
    <name type="scientific">Sphingorhabdus lacus</name>
    <dbReference type="NCBI Taxonomy" id="392610"/>
    <lineage>
        <taxon>Bacteria</taxon>
        <taxon>Pseudomonadati</taxon>
        <taxon>Pseudomonadota</taxon>
        <taxon>Alphaproteobacteria</taxon>
        <taxon>Sphingomonadales</taxon>
        <taxon>Sphingomonadaceae</taxon>
        <taxon>Sphingorhabdus</taxon>
    </lineage>
</organism>
<keyword evidence="1" id="KW-0812">Transmembrane</keyword>
<dbReference type="RefSeq" id="WP_158902552.1">
    <property type="nucleotide sequence ID" value="NZ_CP035733.1"/>
</dbReference>
<feature type="transmembrane region" description="Helical" evidence="1">
    <location>
        <begin position="81"/>
        <end position="98"/>
    </location>
</feature>
<feature type="transmembrane region" description="Helical" evidence="1">
    <location>
        <begin position="41"/>
        <end position="61"/>
    </location>
</feature>
<dbReference type="KEGG" id="slaa:EUU25_15530"/>
<dbReference type="Pfam" id="PF06961">
    <property type="entry name" value="DUF1294"/>
    <property type="match status" value="1"/>
</dbReference>
<dbReference type="InterPro" id="IPR010718">
    <property type="entry name" value="DUF1294"/>
</dbReference>
<evidence type="ECO:0000313" key="2">
    <source>
        <dbReference type="EMBL" id="QGY81900.1"/>
    </source>
</evidence>
<reference evidence="3" key="1">
    <citation type="submission" date="2019-01" db="EMBL/GenBank/DDBJ databases">
        <title>Sphingorhabdus lacus sp.nov., isolated from an oligotrophic freshwater lake.</title>
        <authorList>
            <person name="Park M."/>
        </authorList>
    </citation>
    <scope>NUCLEOTIDE SEQUENCE [LARGE SCALE GENOMIC DNA]</scope>
    <source>
        <strain evidence="3">IMCC1753</strain>
    </source>
</reference>
<dbReference type="EMBL" id="CP035733">
    <property type="protein sequence ID" value="QGY81900.1"/>
    <property type="molecule type" value="Genomic_DNA"/>
</dbReference>
<proteinExistence type="predicted"/>
<evidence type="ECO:0000313" key="3">
    <source>
        <dbReference type="Proteomes" id="UP000428803"/>
    </source>
</evidence>
<keyword evidence="1" id="KW-0472">Membrane</keyword>
<keyword evidence="1" id="KW-1133">Transmembrane helix</keyword>
<accession>A0A6I6L6K4</accession>
<sequence length="99" mass="10847">MDITPLLTVPNGLAAFALVNVWTFMLFGLDKIRAEQGTWRVSEGTLLAWAFVGGTIGAYTGRAMFRHKTRKQPFSSNLHQMAIFQVFAVALAGGWMLAG</sequence>
<gene>
    <name evidence="2" type="ORF">EUU25_15530</name>
</gene>